<dbReference type="EMBL" id="KL596739">
    <property type="protein sequence ID" value="KER26774.1"/>
    <property type="molecule type" value="Genomic_DNA"/>
</dbReference>
<gene>
    <name evidence="1" type="ORF">T265_06056</name>
</gene>
<keyword evidence="2" id="KW-1185">Reference proteome</keyword>
<proteinExistence type="predicted"/>
<name>A0A075AEJ3_OPIVI</name>
<accession>A0A075AEJ3</accession>
<dbReference type="GeneID" id="20320238"/>
<dbReference type="CTD" id="20320238"/>
<reference evidence="1 2" key="1">
    <citation type="submission" date="2013-11" db="EMBL/GenBank/DDBJ databases">
        <title>Opisthorchis viverrini - life in the bile duct.</title>
        <authorList>
            <person name="Young N.D."/>
            <person name="Nagarajan N."/>
            <person name="Lin S.J."/>
            <person name="Korhonen P.K."/>
            <person name="Jex A.R."/>
            <person name="Hall R.S."/>
            <person name="Safavi-Hemami H."/>
            <person name="Kaewkong W."/>
            <person name="Bertrand D."/>
            <person name="Gao S."/>
            <person name="Seet Q."/>
            <person name="Wongkham S."/>
            <person name="Teh B.T."/>
            <person name="Wongkham C."/>
            <person name="Intapan P.M."/>
            <person name="Maleewong W."/>
            <person name="Yang X."/>
            <person name="Hu M."/>
            <person name="Wang Z."/>
            <person name="Hofmann A."/>
            <person name="Sternberg P.W."/>
            <person name="Tan P."/>
            <person name="Wang J."/>
            <person name="Gasser R.B."/>
        </authorList>
    </citation>
    <scope>NUCLEOTIDE SEQUENCE [LARGE SCALE GENOMIC DNA]</scope>
</reference>
<sequence length="356" mass="39665">MSEIRALRSVGLCDHWSCEQTTRVLVYGQILVPKRTHWGIVGGPAVLEGNEARNSLCENADSKRNVKIQMRPTCVGGVVVTRSLRMSDVRGSKPGTATGYALLMSSNKNETRVQDEIPAVSSILSTHEAPSESDRRLLGQQQLGSNKSEEHRMRPLQEPLTEHRVEFSPMAGSGRLKEQTTYLFVKMWRGSTQKAGHGMSKGPVPPSMQYGKDEIIVINTKDGTKLASARNRIRSASALPRAWMATAVAWPRTLIPSASACAMRTFRALLCMRKVNIFPESSWRFGCQLRSERPDEHDHIRPPGVGKDMCQLNCVGHTLIVTTQAFNHFQHRKAVDKSMGVEEYHGGHRVRENSLE</sequence>
<dbReference type="AlphaFoldDB" id="A0A075AEJ3"/>
<dbReference type="KEGG" id="ovi:T265_06056"/>
<dbReference type="Proteomes" id="UP000054324">
    <property type="component" value="Unassembled WGS sequence"/>
</dbReference>
<dbReference type="RefSeq" id="XP_009169490.1">
    <property type="nucleotide sequence ID" value="XM_009171226.1"/>
</dbReference>
<evidence type="ECO:0000313" key="2">
    <source>
        <dbReference type="Proteomes" id="UP000054324"/>
    </source>
</evidence>
<evidence type="ECO:0000313" key="1">
    <source>
        <dbReference type="EMBL" id="KER26774.1"/>
    </source>
</evidence>
<organism evidence="1 2">
    <name type="scientific">Opisthorchis viverrini</name>
    <name type="common">Southeast Asian liver fluke</name>
    <dbReference type="NCBI Taxonomy" id="6198"/>
    <lineage>
        <taxon>Eukaryota</taxon>
        <taxon>Metazoa</taxon>
        <taxon>Spiralia</taxon>
        <taxon>Lophotrochozoa</taxon>
        <taxon>Platyhelminthes</taxon>
        <taxon>Trematoda</taxon>
        <taxon>Digenea</taxon>
        <taxon>Opisthorchiida</taxon>
        <taxon>Opisthorchiata</taxon>
        <taxon>Opisthorchiidae</taxon>
        <taxon>Opisthorchis</taxon>
    </lineage>
</organism>
<protein>
    <submittedName>
        <fullName evidence="1">Uncharacterized protein</fullName>
    </submittedName>
</protein>